<dbReference type="GO" id="GO:0009229">
    <property type="term" value="P:thiamine diphosphate biosynthetic process"/>
    <property type="evidence" value="ECO:0007669"/>
    <property type="project" value="UniProtKB-UniRule"/>
</dbReference>
<comment type="function">
    <text evidence="1 8">Catalyzes the rearrangement of 1-deoxy-D-xylulose 5-phosphate (DXP) to produce the thiazole phosphate moiety of thiamine. Sulfur is provided by the thiocarboxylate moiety of the carrier protein ThiS. In vitro, sulfur can be provided by H(2)S.</text>
</comment>
<evidence type="ECO:0000256" key="4">
    <source>
        <dbReference type="ARBA" id="ARBA00022679"/>
    </source>
</evidence>
<dbReference type="EC" id="2.8.1.10" evidence="3 8"/>
<feature type="binding site" evidence="8">
    <location>
        <begin position="225"/>
        <end position="226"/>
    </location>
    <ligand>
        <name>1-deoxy-D-xylulose 5-phosphate</name>
        <dbReference type="ChEBI" id="CHEBI:57792"/>
    </ligand>
</feature>
<dbReference type="AlphaFoldDB" id="A0A517PG80"/>
<evidence type="ECO:0000256" key="8">
    <source>
        <dbReference type="HAMAP-Rule" id="MF_00443"/>
    </source>
</evidence>
<dbReference type="Gene3D" id="3.20.20.70">
    <property type="entry name" value="Aldolase class I"/>
    <property type="match status" value="1"/>
</dbReference>
<dbReference type="InterPro" id="IPR033983">
    <property type="entry name" value="Thiazole_synthase_ThiG"/>
</dbReference>
<dbReference type="CDD" id="cd04728">
    <property type="entry name" value="ThiG"/>
    <property type="match status" value="1"/>
</dbReference>
<evidence type="ECO:0000313" key="11">
    <source>
        <dbReference type="Proteomes" id="UP000320421"/>
    </source>
</evidence>
<feature type="binding site" evidence="8">
    <location>
        <position position="172"/>
    </location>
    <ligand>
        <name>1-deoxy-D-xylulose 5-phosphate</name>
        <dbReference type="ChEBI" id="CHEBI:57792"/>
    </ligand>
</feature>
<organism evidence="10 11">
    <name type="scientific">Gimesia chilikensis</name>
    <dbReference type="NCBI Taxonomy" id="2605989"/>
    <lineage>
        <taxon>Bacteria</taxon>
        <taxon>Pseudomonadati</taxon>
        <taxon>Planctomycetota</taxon>
        <taxon>Planctomycetia</taxon>
        <taxon>Planctomycetales</taxon>
        <taxon>Planctomycetaceae</taxon>
        <taxon>Gimesia</taxon>
    </lineage>
</organism>
<dbReference type="PANTHER" id="PTHR34266:SF2">
    <property type="entry name" value="THIAZOLE SYNTHASE"/>
    <property type="match status" value="1"/>
</dbReference>
<accession>A0A517PG80</accession>
<evidence type="ECO:0000256" key="6">
    <source>
        <dbReference type="ARBA" id="ARBA00023270"/>
    </source>
</evidence>
<dbReference type="GO" id="GO:0005737">
    <property type="term" value="C:cytoplasm"/>
    <property type="evidence" value="ECO:0007669"/>
    <property type="project" value="UniProtKB-SubCell"/>
</dbReference>
<protein>
    <recommendedName>
        <fullName evidence="3 8">Thiazole synthase</fullName>
        <ecNumber evidence="3 8">2.8.1.10</ecNumber>
    </recommendedName>
</protein>
<sequence>MATIGDTESTLVLGTHHLNSRLIVGTGKYTTYELMQESLEISGSEVITVAVRRERLIDADGRNILDFIDLDKYTILPNTAGCFSADDAVRVARMGREILRGLENPGADWVKIEVLGDTKTLLPDPVATLEATKQLVDEGFSVLCYSTDDPITAKRLKDAGATSVMPAGSPIGSGQGILNPNNIRICLEYLKEDDPDYPVIVDAGVGTASDVTIAMELGCDGVLLNTGIAGAQDPVRMARAMKNAIEAGRDAYLAGRIPRKLYATASSPETGIIAPKA</sequence>
<keyword evidence="8" id="KW-0963">Cytoplasm</keyword>
<keyword evidence="11" id="KW-1185">Reference proteome</keyword>
<dbReference type="OrthoDB" id="9805935at2"/>
<dbReference type="PANTHER" id="PTHR34266">
    <property type="entry name" value="THIAZOLE SYNTHASE"/>
    <property type="match status" value="1"/>
</dbReference>
<evidence type="ECO:0000256" key="2">
    <source>
        <dbReference type="ARBA" id="ARBA00004948"/>
    </source>
</evidence>
<evidence type="ECO:0000313" key="10">
    <source>
        <dbReference type="EMBL" id="QDT18386.1"/>
    </source>
</evidence>
<gene>
    <name evidence="8 10" type="primary">thiG</name>
    <name evidence="10" type="ORF">HG66A1_01450</name>
</gene>
<dbReference type="GO" id="GO:1990107">
    <property type="term" value="F:thiazole synthase activity"/>
    <property type="evidence" value="ECO:0007669"/>
    <property type="project" value="UniProtKB-EC"/>
</dbReference>
<dbReference type="UniPathway" id="UPA00060"/>
<feature type="domain" description="Thiazole synthase ThiG" evidence="9">
    <location>
        <begin position="13"/>
        <end position="268"/>
    </location>
</feature>
<dbReference type="HAMAP" id="MF_00443">
    <property type="entry name" value="ThiG"/>
    <property type="match status" value="1"/>
</dbReference>
<evidence type="ECO:0000259" key="9">
    <source>
        <dbReference type="Pfam" id="PF05690"/>
    </source>
</evidence>
<dbReference type="InterPro" id="IPR008867">
    <property type="entry name" value="ThiG"/>
</dbReference>
<dbReference type="Proteomes" id="UP000320421">
    <property type="component" value="Chromosome"/>
</dbReference>
<dbReference type="RefSeq" id="WP_145179864.1">
    <property type="nucleotide sequence ID" value="NZ_CP036266.1"/>
</dbReference>
<feature type="binding site" evidence="8">
    <location>
        <begin position="203"/>
        <end position="204"/>
    </location>
    <ligand>
        <name>1-deoxy-D-xylulose 5-phosphate</name>
        <dbReference type="ChEBI" id="CHEBI:57792"/>
    </ligand>
</feature>
<proteinExistence type="inferred from homology"/>
<keyword evidence="4 8" id="KW-0808">Transferase</keyword>
<dbReference type="InterPro" id="IPR013785">
    <property type="entry name" value="Aldolase_TIM"/>
</dbReference>
<comment type="similarity">
    <text evidence="8">Belongs to the ThiG family.</text>
</comment>
<evidence type="ECO:0000256" key="1">
    <source>
        <dbReference type="ARBA" id="ARBA00002834"/>
    </source>
</evidence>
<evidence type="ECO:0000256" key="7">
    <source>
        <dbReference type="ARBA" id="ARBA00049897"/>
    </source>
</evidence>
<dbReference type="Pfam" id="PF05690">
    <property type="entry name" value="ThiG"/>
    <property type="match status" value="1"/>
</dbReference>
<comment type="catalytic activity">
    <reaction evidence="7 8">
        <text>[ThiS sulfur-carrier protein]-C-terminal-Gly-aminoethanethioate + 2-iminoacetate + 1-deoxy-D-xylulose 5-phosphate = [ThiS sulfur-carrier protein]-C-terminal Gly-Gly + 2-[(2R,5Z)-2-carboxy-4-methylthiazol-5(2H)-ylidene]ethyl phosphate + 2 H2O + H(+)</text>
        <dbReference type="Rhea" id="RHEA:26297"/>
        <dbReference type="Rhea" id="RHEA-COMP:12909"/>
        <dbReference type="Rhea" id="RHEA-COMP:19908"/>
        <dbReference type="ChEBI" id="CHEBI:15377"/>
        <dbReference type="ChEBI" id="CHEBI:15378"/>
        <dbReference type="ChEBI" id="CHEBI:57792"/>
        <dbReference type="ChEBI" id="CHEBI:62899"/>
        <dbReference type="ChEBI" id="CHEBI:77846"/>
        <dbReference type="ChEBI" id="CHEBI:90778"/>
        <dbReference type="ChEBI" id="CHEBI:232372"/>
        <dbReference type="EC" id="2.8.1.10"/>
    </reaction>
</comment>
<reference evidence="10 11" key="1">
    <citation type="submission" date="2019-02" db="EMBL/GenBank/DDBJ databases">
        <title>Deep-cultivation of Planctomycetes and their phenomic and genomic characterization uncovers novel biology.</title>
        <authorList>
            <person name="Wiegand S."/>
            <person name="Jogler M."/>
            <person name="Boedeker C."/>
            <person name="Pinto D."/>
            <person name="Vollmers J."/>
            <person name="Rivas-Marin E."/>
            <person name="Kohn T."/>
            <person name="Peeters S.H."/>
            <person name="Heuer A."/>
            <person name="Rast P."/>
            <person name="Oberbeckmann S."/>
            <person name="Bunk B."/>
            <person name="Jeske O."/>
            <person name="Meyerdierks A."/>
            <person name="Storesund J.E."/>
            <person name="Kallscheuer N."/>
            <person name="Luecker S."/>
            <person name="Lage O.M."/>
            <person name="Pohl T."/>
            <person name="Merkel B.J."/>
            <person name="Hornburger P."/>
            <person name="Mueller R.-W."/>
            <person name="Bruemmer F."/>
            <person name="Labrenz M."/>
            <person name="Spormann A.M."/>
            <person name="Op den Camp H."/>
            <person name="Overmann J."/>
            <person name="Amann R."/>
            <person name="Jetten M.S.M."/>
            <person name="Mascher T."/>
            <person name="Medema M.H."/>
            <person name="Devos D.P."/>
            <person name="Kaster A.-K."/>
            <person name="Ovreas L."/>
            <person name="Rohde M."/>
            <person name="Galperin M.Y."/>
            <person name="Jogler C."/>
        </authorList>
    </citation>
    <scope>NUCLEOTIDE SEQUENCE [LARGE SCALE GENOMIC DNA]</scope>
    <source>
        <strain evidence="10 11">HG66A1</strain>
    </source>
</reference>
<name>A0A517PG80_9PLAN</name>
<feature type="active site" description="Schiff-base intermediate with DXP" evidence="8">
    <location>
        <position position="111"/>
    </location>
</feature>
<comment type="subcellular location">
    <subcellularLocation>
        <location evidence="8">Cytoplasm</location>
    </subcellularLocation>
</comment>
<comment type="pathway">
    <text evidence="2 8">Cofactor biosynthesis; thiamine diphosphate biosynthesis.</text>
</comment>
<dbReference type="EMBL" id="CP036266">
    <property type="protein sequence ID" value="QDT18386.1"/>
    <property type="molecule type" value="Genomic_DNA"/>
</dbReference>
<evidence type="ECO:0000256" key="5">
    <source>
        <dbReference type="ARBA" id="ARBA00022977"/>
    </source>
</evidence>
<keyword evidence="6 8" id="KW-0704">Schiff base</keyword>
<dbReference type="SUPFAM" id="SSF110399">
    <property type="entry name" value="ThiG-like"/>
    <property type="match status" value="1"/>
</dbReference>
<comment type="subunit">
    <text evidence="8">Homotetramer. Forms heterodimers with either ThiH or ThiS.</text>
</comment>
<keyword evidence="5 8" id="KW-0784">Thiamine biosynthesis</keyword>
<evidence type="ECO:0000256" key="3">
    <source>
        <dbReference type="ARBA" id="ARBA00011960"/>
    </source>
</evidence>